<accession>A0A9W8IMQ9</accession>
<dbReference type="EMBL" id="JANBUY010000011">
    <property type="protein sequence ID" value="KAJ2867820.1"/>
    <property type="molecule type" value="Genomic_DNA"/>
</dbReference>
<sequence>MSRDKVSGIYILTIVNVGLLDGTTYCGDTATALPLQKHHVQCLYSGTGVRRACNMGTSSTVCTGAELWIKSSLPVAGPWTQSLHIPPTLRLNKMCPIAAPKSDFTKFLNPDPRNLAVLPGITASSQVFELDSDVHVYICRLVPCATVNHTTATARCANEPPIFEIPKLRRATTTMSTTRGPVHTNQQDAAHRGLEKSRSIYIHVFSDYSKTGTTRQGGARLMLPGSIQLSCGDGIHLQHVQPGASISIKNIGYDRAQFVLVDMPGYNKNDADARSI</sequence>
<evidence type="ECO:0000313" key="1">
    <source>
        <dbReference type="EMBL" id="KAJ2867820.1"/>
    </source>
</evidence>
<dbReference type="Proteomes" id="UP001140074">
    <property type="component" value="Unassembled WGS sequence"/>
</dbReference>
<reference evidence="1" key="1">
    <citation type="submission" date="2022-07" db="EMBL/GenBank/DDBJ databases">
        <title>Phylogenomic reconstructions and comparative analyses of Kickxellomycotina fungi.</title>
        <authorList>
            <person name="Reynolds N.K."/>
            <person name="Stajich J.E."/>
            <person name="Barry K."/>
            <person name="Grigoriev I.V."/>
            <person name="Crous P."/>
            <person name="Smith M.E."/>
        </authorList>
    </citation>
    <scope>NUCLEOTIDE SEQUENCE</scope>
    <source>
        <strain evidence="1">RSA 476</strain>
    </source>
</reference>
<keyword evidence="2" id="KW-1185">Reference proteome</keyword>
<protein>
    <submittedName>
        <fullName evidence="1">Uncharacterized protein</fullName>
    </submittedName>
</protein>
<evidence type="ECO:0000313" key="2">
    <source>
        <dbReference type="Proteomes" id="UP001140074"/>
    </source>
</evidence>
<dbReference type="AlphaFoldDB" id="A0A9W8IMQ9"/>
<organism evidence="1 2">
    <name type="scientific">Coemansia aciculifera</name>
    <dbReference type="NCBI Taxonomy" id="417176"/>
    <lineage>
        <taxon>Eukaryota</taxon>
        <taxon>Fungi</taxon>
        <taxon>Fungi incertae sedis</taxon>
        <taxon>Zoopagomycota</taxon>
        <taxon>Kickxellomycotina</taxon>
        <taxon>Kickxellomycetes</taxon>
        <taxon>Kickxellales</taxon>
        <taxon>Kickxellaceae</taxon>
        <taxon>Coemansia</taxon>
    </lineage>
</organism>
<proteinExistence type="predicted"/>
<name>A0A9W8IMQ9_9FUNG</name>
<gene>
    <name evidence="1" type="ORF">GGH94_000596</name>
</gene>
<comment type="caution">
    <text evidence="1">The sequence shown here is derived from an EMBL/GenBank/DDBJ whole genome shotgun (WGS) entry which is preliminary data.</text>
</comment>